<dbReference type="VEuPathDB" id="FungiDB:C5L36_0D06210"/>
<dbReference type="SUPFAM" id="SSF52218">
    <property type="entry name" value="Flavoproteins"/>
    <property type="match status" value="2"/>
</dbReference>
<evidence type="ECO:0000256" key="1">
    <source>
        <dbReference type="ARBA" id="ARBA00004202"/>
    </source>
</evidence>
<proteinExistence type="inferred from homology"/>
<evidence type="ECO:0000313" key="6">
    <source>
        <dbReference type="EMBL" id="ONH75162.1"/>
    </source>
</evidence>
<protein>
    <submittedName>
        <fullName evidence="6">Protoplast secreted protein 2</fullName>
    </submittedName>
</protein>
<dbReference type="InterPro" id="IPR029039">
    <property type="entry name" value="Flavoprotein-like_sf"/>
</dbReference>
<dbReference type="Gene3D" id="3.40.50.360">
    <property type="match status" value="2"/>
</dbReference>
<dbReference type="GO" id="GO:0010181">
    <property type="term" value="F:FMN binding"/>
    <property type="evidence" value="ECO:0007669"/>
    <property type="project" value="InterPro"/>
</dbReference>
<evidence type="ECO:0000256" key="3">
    <source>
        <dbReference type="ARBA" id="ARBA00053955"/>
    </source>
</evidence>
<dbReference type="GO" id="GO:0034599">
    <property type="term" value="P:cellular response to oxidative stress"/>
    <property type="evidence" value="ECO:0007669"/>
    <property type="project" value="UniProtKB-ARBA"/>
</dbReference>
<accession>A0A1V2LP55</accession>
<dbReference type="Pfam" id="PF03358">
    <property type="entry name" value="FMN_red"/>
    <property type="match status" value="2"/>
</dbReference>
<dbReference type="InterPro" id="IPR005025">
    <property type="entry name" value="FMN_Rdtase-like_dom"/>
</dbReference>
<dbReference type="AlphaFoldDB" id="A0A1V2LP55"/>
<evidence type="ECO:0000256" key="4">
    <source>
        <dbReference type="SAM" id="MobiDB-lite"/>
    </source>
</evidence>
<dbReference type="EMBL" id="MQVM01000007">
    <property type="protein sequence ID" value="ONH75162.1"/>
    <property type="molecule type" value="Genomic_DNA"/>
</dbReference>
<feature type="domain" description="Flavodoxin-like" evidence="5">
    <location>
        <begin position="256"/>
        <end position="443"/>
    </location>
</feature>
<sequence length="450" mass="47790">MANIAIIIYSMYHHVATLAEAVKEGIESTGNNATIYQVKETLPEEVLQKMYAPAKPDYPIATIEDLTEADGILFGVPTRFGAFPSQLKEFIDSMGGVWSSGALYHKPSGVFTSTGTGGGQETTIVSLLSTFAHHGMLYVPLGYKETMEDLRNVEDVNGGSAWGAATIANSDGSRQPSELELKVARAQGSEFGRAVHKLTRTKDVGRASSSTADGNPVDGGQVVDPIGAKNQTLNQPLKQTSKPVAVSVVQIKMANIAIVIYSMYHHVATLAEAVKEGIESTGNNATIYQVKETLPEEVLQKMYAPAKPDYPIATIEDLTKADGILFGVPTRFGSMPAQMKAFIDSTGGLWASGALYHKPAGVFISTGTGGGNEMTAVSMISTIAHHGMIYVPLGYKEVFGELTNLNEVHGGSPWGAGTIAGSDGSRKPSELELKVAKTQGVEFAKVVSKF</sequence>
<dbReference type="VEuPathDB" id="FungiDB:C5L36_0D06220"/>
<name>A0A1V2LP55_PICKU</name>
<dbReference type="PANTHER" id="PTHR30546">
    <property type="entry name" value="FLAVODOXIN-RELATED PROTEIN WRBA-RELATED"/>
    <property type="match status" value="1"/>
</dbReference>
<dbReference type="NCBIfam" id="TIGR01755">
    <property type="entry name" value="flav_wrbA"/>
    <property type="match status" value="2"/>
</dbReference>
<feature type="region of interest" description="Disordered" evidence="4">
    <location>
        <begin position="202"/>
        <end position="227"/>
    </location>
</feature>
<evidence type="ECO:0000259" key="5">
    <source>
        <dbReference type="PROSITE" id="PS50902"/>
    </source>
</evidence>
<dbReference type="Proteomes" id="UP000189274">
    <property type="component" value="Unassembled WGS sequence"/>
</dbReference>
<comment type="caution">
    <text evidence="6">The sequence shown here is derived from an EMBL/GenBank/DDBJ whole genome shotgun (WGS) entry which is preliminary data.</text>
</comment>
<evidence type="ECO:0000256" key="2">
    <source>
        <dbReference type="ARBA" id="ARBA00006961"/>
    </source>
</evidence>
<dbReference type="InterPro" id="IPR010089">
    <property type="entry name" value="Flavoprotein_WrbA-like"/>
</dbReference>
<dbReference type="FunFam" id="3.40.50.360:FF:000001">
    <property type="entry name" value="NAD(P)H dehydrogenase (Quinone) FQR1-like"/>
    <property type="match status" value="2"/>
</dbReference>
<dbReference type="InterPro" id="IPR008254">
    <property type="entry name" value="Flavodoxin/NO_synth"/>
</dbReference>
<comment type="subcellular location">
    <subcellularLocation>
        <location evidence="1">Cell membrane</location>
        <topology evidence="1">Peripheral membrane protein</topology>
    </subcellularLocation>
</comment>
<comment type="function">
    <text evidence="3">Flavodoxin-like protein (FLP) that plays a role in cell wall integrity, oxidative stress protection and virulence. FLPs act as NAD(P)H quinone oxidoreductases. Reduces ubiquinone (coenzyme Q), enabling it to serve as an antioxidant in the membrane.</text>
</comment>
<dbReference type="NCBIfam" id="NF002999">
    <property type="entry name" value="PRK03767.1"/>
    <property type="match status" value="2"/>
</dbReference>
<comment type="similarity">
    <text evidence="2">Belongs to the WrbA family.</text>
</comment>
<evidence type="ECO:0000313" key="7">
    <source>
        <dbReference type="Proteomes" id="UP000189274"/>
    </source>
</evidence>
<dbReference type="GO" id="GO:0005886">
    <property type="term" value="C:plasma membrane"/>
    <property type="evidence" value="ECO:0007669"/>
    <property type="project" value="UniProtKB-SubCell"/>
</dbReference>
<reference evidence="7" key="1">
    <citation type="journal article" date="2017" name="Genome Announc.">
        <title>Genome sequences of Cyberlindnera fabianii 65, Pichia kudriavzevii 129, and Saccharomyces cerevisiae 131 isolated from fermented masau fruits in Zimbabwe.</title>
        <authorList>
            <person name="van Rijswijck I.M.H."/>
            <person name="Derks M.F.L."/>
            <person name="Abee T."/>
            <person name="de Ridder D."/>
            <person name="Smid E.J."/>
        </authorList>
    </citation>
    <scope>NUCLEOTIDE SEQUENCE [LARGE SCALE GENOMIC DNA]</scope>
    <source>
        <strain evidence="7">129</strain>
    </source>
</reference>
<feature type="domain" description="Flavodoxin-like" evidence="5">
    <location>
        <begin position="4"/>
        <end position="191"/>
    </location>
</feature>
<dbReference type="PROSITE" id="PS50902">
    <property type="entry name" value="FLAVODOXIN_LIKE"/>
    <property type="match status" value="2"/>
</dbReference>
<dbReference type="PANTHER" id="PTHR30546:SF23">
    <property type="entry name" value="FLAVOPROTEIN-LIKE PROTEIN YCP4-RELATED"/>
    <property type="match status" value="1"/>
</dbReference>
<gene>
    <name evidence="6" type="ORF">BOH78_1873</name>
</gene>
<dbReference type="GO" id="GO:0003955">
    <property type="term" value="F:NAD(P)H dehydrogenase (quinone) activity"/>
    <property type="evidence" value="ECO:0007669"/>
    <property type="project" value="InterPro"/>
</dbReference>
<organism evidence="6 7">
    <name type="scientific">Pichia kudriavzevii</name>
    <name type="common">Yeast</name>
    <name type="synonym">Issatchenkia orientalis</name>
    <dbReference type="NCBI Taxonomy" id="4909"/>
    <lineage>
        <taxon>Eukaryota</taxon>
        <taxon>Fungi</taxon>
        <taxon>Dikarya</taxon>
        <taxon>Ascomycota</taxon>
        <taxon>Saccharomycotina</taxon>
        <taxon>Pichiomycetes</taxon>
        <taxon>Pichiales</taxon>
        <taxon>Pichiaceae</taxon>
        <taxon>Pichia</taxon>
    </lineage>
</organism>